<dbReference type="SUPFAM" id="SSF53448">
    <property type="entry name" value="Nucleotide-diphospho-sugar transferases"/>
    <property type="match status" value="1"/>
</dbReference>
<dbReference type="PANTHER" id="PTHR43685:SF5">
    <property type="entry name" value="GLYCOSYLTRANSFERASE EPSE-RELATED"/>
    <property type="match status" value="1"/>
</dbReference>
<dbReference type="GO" id="GO:0016757">
    <property type="term" value="F:glycosyltransferase activity"/>
    <property type="evidence" value="ECO:0007669"/>
    <property type="project" value="UniProtKB-KW"/>
</dbReference>
<dbReference type="InterPro" id="IPR001173">
    <property type="entry name" value="Glyco_trans_2-like"/>
</dbReference>
<evidence type="ECO:0000313" key="5">
    <source>
        <dbReference type="EMBL" id="MDC7226170.1"/>
    </source>
</evidence>
<evidence type="ECO:0000256" key="1">
    <source>
        <dbReference type="ARBA" id="ARBA00006739"/>
    </source>
</evidence>
<name>A0AAJ1IEZ3_9SPIO</name>
<feature type="domain" description="Glycosyltransferase 2-like" evidence="4">
    <location>
        <begin position="1"/>
        <end position="154"/>
    </location>
</feature>
<protein>
    <submittedName>
        <fullName evidence="5">Glycosyltransferase</fullName>
        <ecNumber evidence="5">2.4.-.-</ecNumber>
    </submittedName>
</protein>
<comment type="similarity">
    <text evidence="1">Belongs to the glycosyltransferase 2 family.</text>
</comment>
<dbReference type="InterPro" id="IPR050834">
    <property type="entry name" value="Glycosyltransf_2"/>
</dbReference>
<dbReference type="EC" id="2.4.-.-" evidence="5"/>
<keyword evidence="3 5" id="KW-0808">Transferase</keyword>
<dbReference type="InterPro" id="IPR029044">
    <property type="entry name" value="Nucleotide-diphossugar_trans"/>
</dbReference>
<dbReference type="PANTHER" id="PTHR43685">
    <property type="entry name" value="GLYCOSYLTRANSFERASE"/>
    <property type="match status" value="1"/>
</dbReference>
<comment type="caution">
    <text evidence="5">The sequence shown here is derived from an EMBL/GenBank/DDBJ whole genome shotgun (WGS) entry which is preliminary data.</text>
</comment>
<dbReference type="Pfam" id="PF00535">
    <property type="entry name" value="Glycos_transf_2"/>
    <property type="match status" value="1"/>
</dbReference>
<keyword evidence="2 5" id="KW-0328">Glycosyltransferase</keyword>
<evidence type="ECO:0000313" key="6">
    <source>
        <dbReference type="Proteomes" id="UP001221217"/>
    </source>
</evidence>
<organism evidence="5 6">
    <name type="scientific">Candidatus Thalassospirochaeta sargassi</name>
    <dbReference type="NCBI Taxonomy" id="3119039"/>
    <lineage>
        <taxon>Bacteria</taxon>
        <taxon>Pseudomonadati</taxon>
        <taxon>Spirochaetota</taxon>
        <taxon>Spirochaetia</taxon>
        <taxon>Spirochaetales</taxon>
        <taxon>Spirochaetaceae</taxon>
        <taxon>Candidatus Thalassospirochaeta</taxon>
    </lineage>
</organism>
<dbReference type="EMBL" id="JAQQAL010000011">
    <property type="protein sequence ID" value="MDC7226170.1"/>
    <property type="molecule type" value="Genomic_DNA"/>
</dbReference>
<sequence length="263" mass="30970">MSVYNKENCEYFRDSLNSLFNQTLLPSEIVLVHDGPLTEKLYEVIESFKNKKIPIVELKFKENKGLGKALSEGLKKCSFDLVGRMDTDDIAKYNRFEKQVNFLNNNINIDLVSSWVGEFRNSIEDVISIRKVPETMTDIINFVKIRSPVNHPAVMFKKTSVLKAGNYQDFSFNEDYYLWMRMLAGGAQFYNIQENLLYFRISEDVYKRRGGLQYCKKDIALQKEMLKLGLVNTFEMYKNILLRVPVRLIPNRMRKFIYNKFLR</sequence>
<evidence type="ECO:0000256" key="2">
    <source>
        <dbReference type="ARBA" id="ARBA00022676"/>
    </source>
</evidence>
<dbReference type="AlphaFoldDB" id="A0AAJ1IEZ3"/>
<proteinExistence type="inferred from homology"/>
<dbReference type="Proteomes" id="UP001221217">
    <property type="component" value="Unassembled WGS sequence"/>
</dbReference>
<reference evidence="5 6" key="1">
    <citation type="submission" date="2022-12" db="EMBL/GenBank/DDBJ databases">
        <title>Metagenome assembled genome from gulf of manar.</title>
        <authorList>
            <person name="Kohli P."/>
            <person name="Pk S."/>
            <person name="Venkata Ramana C."/>
            <person name="Sasikala C."/>
        </authorList>
    </citation>
    <scope>NUCLEOTIDE SEQUENCE [LARGE SCALE GENOMIC DNA]</scope>
    <source>
        <strain evidence="5">JB008</strain>
    </source>
</reference>
<accession>A0AAJ1IEZ3</accession>
<dbReference type="Gene3D" id="3.90.550.10">
    <property type="entry name" value="Spore Coat Polysaccharide Biosynthesis Protein SpsA, Chain A"/>
    <property type="match status" value="1"/>
</dbReference>
<evidence type="ECO:0000259" key="4">
    <source>
        <dbReference type="Pfam" id="PF00535"/>
    </source>
</evidence>
<gene>
    <name evidence="5" type="ORF">PQJ61_05355</name>
</gene>
<evidence type="ECO:0000256" key="3">
    <source>
        <dbReference type="ARBA" id="ARBA00022679"/>
    </source>
</evidence>